<accession>A0A0L6JXB3</accession>
<keyword evidence="3" id="KW-1185">Reference proteome</keyword>
<comment type="caution">
    <text evidence="2">The sequence shown here is derived from an EMBL/GenBank/DDBJ whole genome shotgun (WGS) entry which is preliminary data.</text>
</comment>
<dbReference type="EMBL" id="LGTC01000001">
    <property type="protein sequence ID" value="KNY30491.1"/>
    <property type="molecule type" value="Genomic_DNA"/>
</dbReference>
<evidence type="ECO:0000313" key="1">
    <source>
        <dbReference type="EMBL" id="KNY30491.1"/>
    </source>
</evidence>
<dbReference type="AlphaFoldDB" id="A0A0L6JXB3"/>
<reference evidence="3" key="2">
    <citation type="submission" date="2015-07" db="EMBL/GenBank/DDBJ databases">
        <title>Near-Complete Genome Sequence of the Cellulolytic Bacterium Bacteroides (Pseudobacteroides) cellulosolvens ATCC 35603.</title>
        <authorList>
            <person name="Dassa B."/>
            <person name="Utturkar S.M."/>
            <person name="Klingeman D.M."/>
            <person name="Hurt R.A."/>
            <person name="Keller M."/>
            <person name="Xu J."/>
            <person name="Reddy Y.H.K."/>
            <person name="Borovok I."/>
            <person name="Grinberg I.R."/>
            <person name="Lamed R."/>
            <person name="Zhivin O."/>
            <person name="Bayer E.A."/>
            <person name="Brown S.D."/>
        </authorList>
    </citation>
    <scope>NUCLEOTIDE SEQUENCE [LARGE SCALE GENOMIC DNA]</scope>
    <source>
        <strain evidence="3">DSM 2933</strain>
    </source>
</reference>
<dbReference type="RefSeq" id="WP_036945980.1">
    <property type="nucleotide sequence ID" value="NZ_JQKC01000098.1"/>
</dbReference>
<proteinExistence type="predicted"/>
<sequence>MSSIKLSGSAGTGNTILNNWQLFKFKHNKTTLTEDGYIYNFDVEFNNHKGYMVIVVSNGQVDESTTIDCEFDRPLGAYNDTPKFDDGLYVVAEKMLKVLLLKPFDVDN</sequence>
<gene>
    <name evidence="1" type="ORF">Bccel_5771</name>
    <name evidence="2" type="ORF">Bccel_5778</name>
</gene>
<dbReference type="Proteomes" id="UP000036923">
    <property type="component" value="Unassembled WGS sequence"/>
</dbReference>
<reference evidence="2" key="1">
    <citation type="submission" date="2015-07" db="EMBL/GenBank/DDBJ databases">
        <title>MeaNS - Measles Nucleotide Surveillance Program.</title>
        <authorList>
            <person name="Tran T."/>
            <person name="Druce J."/>
        </authorList>
    </citation>
    <scope>NUCLEOTIDE SEQUENCE</scope>
    <source>
        <strain evidence="2">DSM 2933</strain>
    </source>
</reference>
<dbReference type="eggNOG" id="ENOG5033K9N">
    <property type="taxonomic scope" value="Bacteria"/>
</dbReference>
<evidence type="ECO:0000313" key="3">
    <source>
        <dbReference type="Proteomes" id="UP000036923"/>
    </source>
</evidence>
<dbReference type="EMBL" id="LGTC01000001">
    <property type="protein sequence ID" value="KNY30498.1"/>
    <property type="molecule type" value="Genomic_DNA"/>
</dbReference>
<dbReference type="OrthoDB" id="2085251at2"/>
<protein>
    <submittedName>
        <fullName evidence="2">Uncharacterized protein</fullName>
    </submittedName>
</protein>
<name>A0A0L6JXB3_9FIRM</name>
<evidence type="ECO:0000313" key="2">
    <source>
        <dbReference type="EMBL" id="KNY30498.1"/>
    </source>
</evidence>
<organism evidence="2 3">
    <name type="scientific">Pseudobacteroides cellulosolvens ATCC 35603 = DSM 2933</name>
    <dbReference type="NCBI Taxonomy" id="398512"/>
    <lineage>
        <taxon>Bacteria</taxon>
        <taxon>Bacillati</taxon>
        <taxon>Bacillota</taxon>
        <taxon>Clostridia</taxon>
        <taxon>Eubacteriales</taxon>
        <taxon>Oscillospiraceae</taxon>
        <taxon>Pseudobacteroides</taxon>
    </lineage>
</organism>